<dbReference type="InterPro" id="IPR026960">
    <property type="entry name" value="RVT-Znf"/>
</dbReference>
<feature type="domain" description="RNase H type-1" evidence="1">
    <location>
        <begin position="666"/>
        <end position="779"/>
    </location>
</feature>
<dbReference type="InterPro" id="IPR036397">
    <property type="entry name" value="RNaseH_sf"/>
</dbReference>
<dbReference type="SUPFAM" id="SSF53098">
    <property type="entry name" value="Ribonuclease H-like"/>
    <property type="match status" value="1"/>
</dbReference>
<dbReference type="Pfam" id="PF13456">
    <property type="entry name" value="RVT_3"/>
    <property type="match status" value="1"/>
</dbReference>
<name>A0A484N533_9ASTE</name>
<dbReference type="Proteomes" id="UP000595140">
    <property type="component" value="Unassembled WGS sequence"/>
</dbReference>
<dbReference type="InterPro" id="IPR044730">
    <property type="entry name" value="RNase_H-like_dom_plant"/>
</dbReference>
<dbReference type="PANTHER" id="PTHR31286:SF179">
    <property type="entry name" value="RNASE H TYPE-1 DOMAIN-CONTAINING PROTEIN"/>
    <property type="match status" value="1"/>
</dbReference>
<dbReference type="AlphaFoldDB" id="A0A484N533"/>
<dbReference type="InterPro" id="IPR002156">
    <property type="entry name" value="RNaseH_domain"/>
</dbReference>
<evidence type="ECO:0000313" key="4">
    <source>
        <dbReference type="Proteomes" id="UP000595140"/>
    </source>
</evidence>
<dbReference type="Gene3D" id="3.30.420.10">
    <property type="entry name" value="Ribonuclease H-like superfamily/Ribonuclease H"/>
    <property type="match status" value="1"/>
</dbReference>
<evidence type="ECO:0000259" key="1">
    <source>
        <dbReference type="Pfam" id="PF13456"/>
    </source>
</evidence>
<evidence type="ECO:0000259" key="2">
    <source>
        <dbReference type="Pfam" id="PF13966"/>
    </source>
</evidence>
<reference evidence="3 4" key="1">
    <citation type="submission" date="2018-04" db="EMBL/GenBank/DDBJ databases">
        <authorList>
            <person name="Vogel A."/>
        </authorList>
    </citation>
    <scope>NUCLEOTIDE SEQUENCE [LARGE SCALE GENOMIC DNA]</scope>
</reference>
<dbReference type="EMBL" id="OOIL02005927">
    <property type="protein sequence ID" value="VFQ96192.1"/>
    <property type="molecule type" value="Genomic_DNA"/>
</dbReference>
<dbReference type="Pfam" id="PF13966">
    <property type="entry name" value="zf-RVT"/>
    <property type="match status" value="1"/>
</dbReference>
<dbReference type="CDD" id="cd06222">
    <property type="entry name" value="RNase_H_like"/>
    <property type="match status" value="1"/>
</dbReference>
<keyword evidence="4" id="KW-1185">Reference proteome</keyword>
<dbReference type="OrthoDB" id="1306280at2759"/>
<dbReference type="GO" id="GO:0004523">
    <property type="term" value="F:RNA-DNA hybrid ribonuclease activity"/>
    <property type="evidence" value="ECO:0007669"/>
    <property type="project" value="InterPro"/>
</dbReference>
<dbReference type="PANTHER" id="PTHR31286">
    <property type="entry name" value="GLYCINE-RICH CELL WALL STRUCTURAL PROTEIN 1.8-LIKE"/>
    <property type="match status" value="1"/>
</dbReference>
<proteinExistence type="predicted"/>
<dbReference type="InterPro" id="IPR040256">
    <property type="entry name" value="At4g02000-like"/>
</dbReference>
<gene>
    <name evidence="3" type="ORF">CCAM_LOCUS37968</name>
</gene>
<dbReference type="InterPro" id="IPR012337">
    <property type="entry name" value="RNaseH-like_sf"/>
</dbReference>
<evidence type="ECO:0000313" key="3">
    <source>
        <dbReference type="EMBL" id="VFQ96192.1"/>
    </source>
</evidence>
<sequence>MTVTKWSPNLRPEEDSPIVPVWITIPNLPIHLHDQKALFCITPTLGKPLKVDNATLTFARPKAARVCIEVDVSKTLHQRIHVKHVDEDLFFQVLYEDPPSFCSSCHRLGHTPNSCKPEKLPERQVVDDVPPMKDKGKGVLNDWTTVHRMGKPPKSKVTWVQKPFMPQVNPCMPCHEESFKAGARRRPEVHFIGSKEVIFLDNNGLAYIFFDPTNPVVEPTSSQNVSLDLVKEAEEEASKAEILFEENPSSENKILLNQRKAHLAEMTNREFIFWKQKCNLKWLQEGDANTRFFHNLVKNRRRHQQINWLLNDEGKIVDKPDEMEKLVVHHYTTLLNQAEPSASPDLYEQFLDAIPSLVDQRHNDYLMCLPTEEEIKLIIWEMDPNSAAGPDDNGLWAKLMRAKYWRNGDIFETLTDSFVWKRISRANETASNACSFNEDGSVVWSPEANGLFSIKSAFDLCRPASPSAASFKHLWMKPQNAKVGVFTWKLFKRCLPLPEYLQRLGFQLPSICPFCKEDSLISKHVFIDSPQIMEIWRYFSACLGFLHSSSSSINQHFMNWWLRGNNNNNIHGFLRLHLPGIICWHIWKELNDLLYENKSALNLRSLVESISMFVRQWLLVKTPKRLWTTYPWLAAKQLLPSFPKAPKVRVVKWLAPSKGRLKINIDASFTPMSRRGAAILRDDEGRFVRAASFLISGSTPYQAELDAAIKGIQWALSFHPLLVYETDALEILRRLGHYTHYAFSPFPIDILAKLIFENDILKSHTLREGNHPADLLAKEDRLKDCSLI</sequence>
<protein>
    <recommendedName>
        <fullName evidence="5">RNase H type-1 domain-containing protein</fullName>
    </recommendedName>
</protein>
<feature type="domain" description="Reverse transcriptase zinc-binding" evidence="2">
    <location>
        <begin position="452"/>
        <end position="536"/>
    </location>
</feature>
<accession>A0A484N533</accession>
<evidence type="ECO:0008006" key="5">
    <source>
        <dbReference type="Google" id="ProtNLM"/>
    </source>
</evidence>
<dbReference type="GO" id="GO:0003676">
    <property type="term" value="F:nucleic acid binding"/>
    <property type="evidence" value="ECO:0007669"/>
    <property type="project" value="InterPro"/>
</dbReference>
<organism evidence="3 4">
    <name type="scientific">Cuscuta campestris</name>
    <dbReference type="NCBI Taxonomy" id="132261"/>
    <lineage>
        <taxon>Eukaryota</taxon>
        <taxon>Viridiplantae</taxon>
        <taxon>Streptophyta</taxon>
        <taxon>Embryophyta</taxon>
        <taxon>Tracheophyta</taxon>
        <taxon>Spermatophyta</taxon>
        <taxon>Magnoliopsida</taxon>
        <taxon>eudicotyledons</taxon>
        <taxon>Gunneridae</taxon>
        <taxon>Pentapetalae</taxon>
        <taxon>asterids</taxon>
        <taxon>lamiids</taxon>
        <taxon>Solanales</taxon>
        <taxon>Convolvulaceae</taxon>
        <taxon>Cuscuteae</taxon>
        <taxon>Cuscuta</taxon>
        <taxon>Cuscuta subgen. Grammica</taxon>
        <taxon>Cuscuta sect. Cleistogrammica</taxon>
    </lineage>
</organism>